<dbReference type="EMBL" id="SPQQ01000031">
    <property type="protein sequence ID" value="TGE34758.1"/>
    <property type="molecule type" value="Genomic_DNA"/>
</dbReference>
<evidence type="ECO:0000313" key="2">
    <source>
        <dbReference type="Proteomes" id="UP000298460"/>
    </source>
</evidence>
<protein>
    <submittedName>
        <fullName evidence="1">Class I SAM-dependent methyltransferase</fullName>
    </submittedName>
</protein>
<dbReference type="GO" id="GO:0032259">
    <property type="term" value="P:methylation"/>
    <property type="evidence" value="ECO:0007669"/>
    <property type="project" value="UniProtKB-KW"/>
</dbReference>
<gene>
    <name evidence="1" type="ORF">E4K67_29125</name>
</gene>
<dbReference type="AlphaFoldDB" id="A0A4Z0QW62"/>
<organism evidence="1 2">
    <name type="scientific">Desulfosporosinus fructosivorans</name>
    <dbReference type="NCBI Taxonomy" id="2018669"/>
    <lineage>
        <taxon>Bacteria</taxon>
        <taxon>Bacillati</taxon>
        <taxon>Bacillota</taxon>
        <taxon>Clostridia</taxon>
        <taxon>Eubacteriales</taxon>
        <taxon>Desulfitobacteriaceae</taxon>
        <taxon>Desulfosporosinus</taxon>
    </lineage>
</organism>
<evidence type="ECO:0000313" key="1">
    <source>
        <dbReference type="EMBL" id="TGE34758.1"/>
    </source>
</evidence>
<keyword evidence="2" id="KW-1185">Reference proteome</keyword>
<accession>A0A4Z0QW62</accession>
<dbReference type="Proteomes" id="UP000298460">
    <property type="component" value="Unassembled WGS sequence"/>
</dbReference>
<keyword evidence="1" id="KW-0489">Methyltransferase</keyword>
<keyword evidence="1" id="KW-0808">Transferase</keyword>
<feature type="non-terminal residue" evidence="1">
    <location>
        <position position="35"/>
    </location>
</feature>
<proteinExistence type="predicted"/>
<name>A0A4Z0QW62_9FIRM</name>
<dbReference type="GO" id="GO:0008168">
    <property type="term" value="F:methyltransferase activity"/>
    <property type="evidence" value="ECO:0007669"/>
    <property type="project" value="UniProtKB-KW"/>
</dbReference>
<sequence>MDKNSVYRTNSFFWDTKGNDILGATALPFYGAFVS</sequence>
<comment type="caution">
    <text evidence="1">The sequence shown here is derived from an EMBL/GenBank/DDBJ whole genome shotgun (WGS) entry which is preliminary data.</text>
</comment>
<reference evidence="1 2" key="1">
    <citation type="submission" date="2019-03" db="EMBL/GenBank/DDBJ databases">
        <title>Draft Genome Sequence of Desulfosporosinus fructosivorans Strain 63.6F, Isolated from Marine Sediment in the Baltic Sea.</title>
        <authorList>
            <person name="Hausmann B."/>
            <person name="Vandieken V."/>
            <person name="Pjevac P."/>
            <person name="Schreck K."/>
            <person name="Herbold C.W."/>
            <person name="Loy A."/>
        </authorList>
    </citation>
    <scope>NUCLEOTIDE SEQUENCE [LARGE SCALE GENOMIC DNA]</scope>
    <source>
        <strain evidence="1 2">63.6F</strain>
    </source>
</reference>